<reference evidence="1" key="1">
    <citation type="submission" date="2021-06" db="EMBL/GenBank/DDBJ databases">
        <authorList>
            <person name="Ellington A.J."/>
            <person name="Bryan N.C."/>
            <person name="Christner B.C."/>
            <person name="Reisch C.R."/>
        </authorList>
    </citation>
    <scope>NUCLEOTIDE SEQUENCE</scope>
    <source>
        <strain evidence="1">L6-1</strain>
    </source>
</reference>
<evidence type="ECO:0000313" key="1">
    <source>
        <dbReference type="EMBL" id="QWS33121.1"/>
    </source>
</evidence>
<dbReference type="Proteomes" id="UP000681794">
    <property type="component" value="Chromosome"/>
</dbReference>
<gene>
    <name evidence="1" type="ORF">KM842_12815</name>
</gene>
<evidence type="ECO:0000313" key="2">
    <source>
        <dbReference type="Proteomes" id="UP000681794"/>
    </source>
</evidence>
<dbReference type="EMBL" id="CP076544">
    <property type="protein sequence ID" value="QWS33121.1"/>
    <property type="molecule type" value="Genomic_DNA"/>
</dbReference>
<keyword evidence="2" id="KW-1185">Reference proteome</keyword>
<accession>A0ACD1E320</accession>
<proteinExistence type="predicted"/>
<protein>
    <submittedName>
        <fullName evidence="1">ATP-grasp domain-containing protein</fullName>
    </submittedName>
</protein>
<sequence>MRDRTPLRIAVIGGGANDEHEVSLASAAATARAVIGLGHEVVSLTVTRDGRWTHTGGGMMTPSEAVEVLTTCDAVFPVVHGVDGEDGTIAGFARMIGVPVVGSPVRAGALGMDKWVTKTLAEALGIHTAPGVLVRPEDSPALPLAVPVVVKPSTGGSSNGVSVVRDAADFAAALVTARDAGTDVLVERFVTGREIDIAVFRDATGALRTGATLEIGVRPGDVFDRTQKYDGTAAFTIPARTTPAEHTEVERAATTLYAALGCAGVARFDFFVTDDGVVLNEVNTAPGFTEQSQVPRMFAAVGLPYVELVGELIAATVARAPELSHTPDPASPTGRRTDRWRSS</sequence>
<name>A0ACD1E320_9MICO</name>
<organism evidence="1 2">
    <name type="scientific">Curtobacterium aetherium</name>
    <dbReference type="NCBI Taxonomy" id="2841594"/>
    <lineage>
        <taxon>Bacteria</taxon>
        <taxon>Bacillati</taxon>
        <taxon>Actinomycetota</taxon>
        <taxon>Actinomycetes</taxon>
        <taxon>Micrococcales</taxon>
        <taxon>Microbacteriaceae</taxon>
        <taxon>Curtobacterium</taxon>
    </lineage>
</organism>